<reference evidence="1" key="1">
    <citation type="submission" date="2014-11" db="EMBL/GenBank/DDBJ databases">
        <authorList>
            <person name="Amaro Gonzalez C."/>
        </authorList>
    </citation>
    <scope>NUCLEOTIDE SEQUENCE</scope>
</reference>
<organism evidence="1">
    <name type="scientific">Anguilla anguilla</name>
    <name type="common">European freshwater eel</name>
    <name type="synonym">Muraena anguilla</name>
    <dbReference type="NCBI Taxonomy" id="7936"/>
    <lineage>
        <taxon>Eukaryota</taxon>
        <taxon>Metazoa</taxon>
        <taxon>Chordata</taxon>
        <taxon>Craniata</taxon>
        <taxon>Vertebrata</taxon>
        <taxon>Euteleostomi</taxon>
        <taxon>Actinopterygii</taxon>
        <taxon>Neopterygii</taxon>
        <taxon>Teleostei</taxon>
        <taxon>Anguilliformes</taxon>
        <taxon>Anguillidae</taxon>
        <taxon>Anguilla</taxon>
    </lineage>
</organism>
<dbReference type="AlphaFoldDB" id="A0A0E9SMT2"/>
<evidence type="ECO:0000313" key="1">
    <source>
        <dbReference type="EMBL" id="JAH42684.1"/>
    </source>
</evidence>
<proteinExistence type="predicted"/>
<accession>A0A0E9SMT2</accession>
<dbReference type="EMBL" id="GBXM01065893">
    <property type="protein sequence ID" value="JAH42684.1"/>
    <property type="molecule type" value="Transcribed_RNA"/>
</dbReference>
<protein>
    <submittedName>
        <fullName evidence="1">Uncharacterized protein</fullName>
    </submittedName>
</protein>
<sequence>MENPQHSVFMPDRVLFEPKTNHSARTETDIWACAEAYGRGLVRGGGRALSMNSLVS</sequence>
<reference evidence="1" key="2">
    <citation type="journal article" date="2015" name="Fish Shellfish Immunol.">
        <title>Early steps in the European eel (Anguilla anguilla)-Vibrio vulnificus interaction in the gills: Role of the RtxA13 toxin.</title>
        <authorList>
            <person name="Callol A."/>
            <person name="Pajuelo D."/>
            <person name="Ebbesson L."/>
            <person name="Teles M."/>
            <person name="MacKenzie S."/>
            <person name="Amaro C."/>
        </authorList>
    </citation>
    <scope>NUCLEOTIDE SEQUENCE</scope>
</reference>
<name>A0A0E9SMT2_ANGAN</name>